<keyword evidence="4 6" id="KW-1133">Transmembrane helix</keyword>
<evidence type="ECO:0000256" key="6">
    <source>
        <dbReference type="RuleBase" id="RU363132"/>
    </source>
</evidence>
<evidence type="ECO:0000256" key="5">
    <source>
        <dbReference type="ARBA" id="ARBA00023136"/>
    </source>
</evidence>
<protein>
    <recommendedName>
        <fullName evidence="6">Reticulon-like protein</fullName>
    </recommendedName>
</protein>
<feature type="transmembrane region" description="Helical" evidence="6">
    <location>
        <begin position="61"/>
        <end position="81"/>
    </location>
</feature>
<reference evidence="8" key="3">
    <citation type="submission" date="2025-05" db="UniProtKB">
        <authorList>
            <consortium name="EnsemblMetazoa"/>
        </authorList>
    </citation>
    <scope>IDENTIFICATION</scope>
</reference>
<dbReference type="AlphaFoldDB" id="A0A6P4EYE0"/>
<feature type="transmembrane region" description="Helical" evidence="6">
    <location>
        <begin position="149"/>
        <end position="174"/>
    </location>
</feature>
<dbReference type="RefSeq" id="XP_016983170.1">
    <property type="nucleotide sequence ID" value="XM_017127681.1"/>
</dbReference>
<evidence type="ECO:0000256" key="3">
    <source>
        <dbReference type="ARBA" id="ARBA00022824"/>
    </source>
</evidence>
<evidence type="ECO:0000313" key="8">
    <source>
        <dbReference type="EnsemblMetazoa" id="XP_016983170.1"/>
    </source>
</evidence>
<dbReference type="Pfam" id="PF02453">
    <property type="entry name" value="Reticulon"/>
    <property type="match status" value="1"/>
</dbReference>
<keyword evidence="9" id="KW-1185">Reference proteome</keyword>
<dbReference type="Proteomes" id="UP001652680">
    <property type="component" value="Unassembled WGS sequence"/>
</dbReference>
<reference evidence="10" key="2">
    <citation type="submission" date="2025-04" db="UniProtKB">
        <authorList>
            <consortium name="RefSeq"/>
        </authorList>
    </citation>
    <scope>IDENTIFICATION</scope>
</reference>
<comment type="subcellular location">
    <subcellularLocation>
        <location evidence="1 6">Endoplasmic reticulum membrane</location>
        <topology evidence="1 6">Multi-pass membrane protein</topology>
    </subcellularLocation>
</comment>
<evidence type="ECO:0000256" key="4">
    <source>
        <dbReference type="ARBA" id="ARBA00022989"/>
    </source>
</evidence>
<keyword evidence="5 6" id="KW-0472">Membrane</keyword>
<evidence type="ECO:0000313" key="9">
    <source>
        <dbReference type="Proteomes" id="UP001652680"/>
    </source>
</evidence>
<dbReference type="GeneID" id="108047483"/>
<keyword evidence="3 6" id="KW-0256">Endoplasmic reticulum</keyword>
<proteinExistence type="predicted"/>
<evidence type="ECO:0000259" key="7">
    <source>
        <dbReference type="PROSITE" id="PS50845"/>
    </source>
</evidence>
<name>A0A6P4EYE0_DRORH</name>
<organism evidence="10">
    <name type="scientific">Drosophila rhopaloa</name>
    <name type="common">Fruit fly</name>
    <dbReference type="NCBI Taxonomy" id="1041015"/>
    <lineage>
        <taxon>Eukaryota</taxon>
        <taxon>Metazoa</taxon>
        <taxon>Ecdysozoa</taxon>
        <taxon>Arthropoda</taxon>
        <taxon>Hexapoda</taxon>
        <taxon>Insecta</taxon>
        <taxon>Pterygota</taxon>
        <taxon>Neoptera</taxon>
        <taxon>Endopterygota</taxon>
        <taxon>Diptera</taxon>
        <taxon>Brachycera</taxon>
        <taxon>Muscomorpha</taxon>
        <taxon>Ephydroidea</taxon>
        <taxon>Drosophilidae</taxon>
        <taxon>Drosophila</taxon>
        <taxon>Sophophora</taxon>
    </lineage>
</organism>
<accession>A0A6P4EYE0</accession>
<dbReference type="InterPro" id="IPR003388">
    <property type="entry name" value="Reticulon"/>
</dbReference>
<sequence>MASDSGSFPVFVPNAELDKNILSCIGEKITHLILWRDWRKSVLVFIVLQAIVFDLTNESAISVIGVWGLFGLWITVGYRFYVRCLQCFNKTNIQGNPYQKYLDVDMNIAKEPSKQIIYLVSSKIFEFLIKLQSIFFVKNLWTSLRWMVILTGMYLLGEIIYISYIVHLGLVLLFTMPKICTWNLPLMKFLKLGNYNVTGKAIQLRSQSPTLEELDINSLKKSDSDIKQEYYAEGKNSTTFEMKEAIEEFERLGYSSMEEETE</sequence>
<keyword evidence="2 6" id="KW-0812">Transmembrane</keyword>
<dbReference type="EnsemblMetazoa" id="XM_017127681.2">
    <property type="protein sequence ID" value="XP_016983170.1"/>
    <property type="gene ID" value="LOC108047483"/>
</dbReference>
<evidence type="ECO:0000256" key="2">
    <source>
        <dbReference type="ARBA" id="ARBA00022692"/>
    </source>
</evidence>
<dbReference type="PROSITE" id="PS50845">
    <property type="entry name" value="RETICULON"/>
    <property type="match status" value="1"/>
</dbReference>
<gene>
    <name evidence="10" type="primary">LOC108047483</name>
    <name evidence="8" type="synonym">108047483</name>
</gene>
<dbReference type="OrthoDB" id="567788at2759"/>
<dbReference type="Gene3D" id="1.20.5.2480">
    <property type="match status" value="1"/>
</dbReference>
<feature type="domain" description="Reticulon" evidence="7">
    <location>
        <begin position="29"/>
        <end position="179"/>
    </location>
</feature>
<evidence type="ECO:0000313" key="10">
    <source>
        <dbReference type="RefSeq" id="XP_016983170.1"/>
    </source>
</evidence>
<evidence type="ECO:0000256" key="1">
    <source>
        <dbReference type="ARBA" id="ARBA00004477"/>
    </source>
</evidence>
<dbReference type="GO" id="GO:0005789">
    <property type="term" value="C:endoplasmic reticulum membrane"/>
    <property type="evidence" value="ECO:0007669"/>
    <property type="project" value="UniProtKB-SubCell"/>
</dbReference>
<reference evidence="9" key="1">
    <citation type="journal article" date="2021" name="Elife">
        <title>Highly contiguous assemblies of 101 drosophilid genomes.</title>
        <authorList>
            <person name="Kim B.Y."/>
            <person name="Wang J.R."/>
            <person name="Miller D.E."/>
            <person name="Barmina O."/>
            <person name="Delaney E."/>
            <person name="Thompson A."/>
            <person name="Comeault A.A."/>
            <person name="Peede D."/>
            <person name="D'Agostino E.R."/>
            <person name="Pelaez J."/>
            <person name="Aguilar J.M."/>
            <person name="Haji D."/>
            <person name="Matsunaga T."/>
            <person name="Armstrong E.E."/>
            <person name="Zych M."/>
            <person name="Ogawa Y."/>
            <person name="Stamenkovic-Radak M."/>
            <person name="Jelic M."/>
            <person name="Veselinovic M.S."/>
            <person name="Tanaskovic M."/>
            <person name="Eric P."/>
            <person name="Gao J.J."/>
            <person name="Katoh T.K."/>
            <person name="Toda M.J."/>
            <person name="Watabe H."/>
            <person name="Watada M."/>
            <person name="Davis J.S."/>
            <person name="Moyle L.C."/>
            <person name="Manoli G."/>
            <person name="Bertolini E."/>
            <person name="Kostal V."/>
            <person name="Hawley R.S."/>
            <person name="Takahashi A."/>
            <person name="Jones C.D."/>
            <person name="Price D.K."/>
            <person name="Whiteman N."/>
            <person name="Kopp A."/>
            <person name="Matute D.R."/>
            <person name="Petrov D.A."/>
        </authorList>
    </citation>
    <scope>NUCLEOTIDE SEQUENCE [LARGE SCALE GENOMIC DNA]</scope>
</reference>